<keyword evidence="1" id="KW-0732">Signal</keyword>
<dbReference type="OrthoDB" id="5296at2759"/>
<sequence length="145" mass="15966">AVLFFLALVFFNKVSRIPNQPTGSRPGSEFGGIMWCYVMWSDDEGDTKAFSKPVGGQGNYEMAHRHSISLAALNMAMRVAAANAKDKGILVVMMCPGWVKTDLGGRDRGIMEPEESIATMINTLSTLDETHHGIFMDREGIPRPF</sequence>
<feature type="signal peptide" evidence="1">
    <location>
        <begin position="1"/>
        <end position="16"/>
    </location>
</feature>
<evidence type="ECO:0000313" key="3">
    <source>
        <dbReference type="Proteomes" id="UP000499080"/>
    </source>
</evidence>
<evidence type="ECO:0000256" key="1">
    <source>
        <dbReference type="SAM" id="SignalP"/>
    </source>
</evidence>
<protein>
    <recommendedName>
        <fullName evidence="4">C-factor</fullName>
    </recommendedName>
</protein>
<gene>
    <name evidence="2" type="ORF">AVEN_155581_1</name>
</gene>
<dbReference type="InterPro" id="IPR052184">
    <property type="entry name" value="SDR_enzymes"/>
</dbReference>
<feature type="chain" id="PRO_5021497907" description="C-factor" evidence="1">
    <location>
        <begin position="17"/>
        <end position="145"/>
    </location>
</feature>
<feature type="non-terminal residue" evidence="2">
    <location>
        <position position="1"/>
    </location>
</feature>
<dbReference type="InterPro" id="IPR036291">
    <property type="entry name" value="NAD(P)-bd_dom_sf"/>
</dbReference>
<organism evidence="2 3">
    <name type="scientific">Araneus ventricosus</name>
    <name type="common">Orbweaver spider</name>
    <name type="synonym">Epeira ventricosa</name>
    <dbReference type="NCBI Taxonomy" id="182803"/>
    <lineage>
        <taxon>Eukaryota</taxon>
        <taxon>Metazoa</taxon>
        <taxon>Ecdysozoa</taxon>
        <taxon>Arthropoda</taxon>
        <taxon>Chelicerata</taxon>
        <taxon>Arachnida</taxon>
        <taxon>Araneae</taxon>
        <taxon>Araneomorphae</taxon>
        <taxon>Entelegynae</taxon>
        <taxon>Araneoidea</taxon>
        <taxon>Araneidae</taxon>
        <taxon>Araneus</taxon>
    </lineage>
</organism>
<accession>A0A4Y2W8E4</accession>
<dbReference type="GO" id="GO:0016616">
    <property type="term" value="F:oxidoreductase activity, acting on the CH-OH group of donors, NAD or NADP as acceptor"/>
    <property type="evidence" value="ECO:0007669"/>
    <property type="project" value="TreeGrafter"/>
</dbReference>
<evidence type="ECO:0000313" key="2">
    <source>
        <dbReference type="EMBL" id="GBO33282.1"/>
    </source>
</evidence>
<dbReference type="Proteomes" id="UP000499080">
    <property type="component" value="Unassembled WGS sequence"/>
</dbReference>
<dbReference type="PANTHER" id="PTHR45458">
    <property type="entry name" value="SHORT-CHAIN DEHYDROGENASE/REDUCTASE SDR"/>
    <property type="match status" value="1"/>
</dbReference>
<comment type="caution">
    <text evidence="2">The sequence shown here is derived from an EMBL/GenBank/DDBJ whole genome shotgun (WGS) entry which is preliminary data.</text>
</comment>
<dbReference type="AlphaFoldDB" id="A0A4Y2W8E4"/>
<dbReference type="SUPFAM" id="SSF51735">
    <property type="entry name" value="NAD(P)-binding Rossmann-fold domains"/>
    <property type="match status" value="1"/>
</dbReference>
<reference evidence="2 3" key="1">
    <citation type="journal article" date="2019" name="Sci. Rep.">
        <title>Orb-weaving spider Araneus ventricosus genome elucidates the spidroin gene catalogue.</title>
        <authorList>
            <person name="Kono N."/>
            <person name="Nakamura H."/>
            <person name="Ohtoshi R."/>
            <person name="Moran D.A.P."/>
            <person name="Shinohara A."/>
            <person name="Yoshida Y."/>
            <person name="Fujiwara M."/>
            <person name="Mori M."/>
            <person name="Tomita M."/>
            <person name="Arakawa K."/>
        </authorList>
    </citation>
    <scope>NUCLEOTIDE SEQUENCE [LARGE SCALE GENOMIC DNA]</scope>
</reference>
<evidence type="ECO:0008006" key="4">
    <source>
        <dbReference type="Google" id="ProtNLM"/>
    </source>
</evidence>
<dbReference type="EMBL" id="BGPR01056828">
    <property type="protein sequence ID" value="GBO33282.1"/>
    <property type="molecule type" value="Genomic_DNA"/>
</dbReference>
<proteinExistence type="predicted"/>
<dbReference type="PANTHER" id="PTHR45458:SF1">
    <property type="entry name" value="SHORT CHAIN DEHYDROGENASE"/>
    <property type="match status" value="1"/>
</dbReference>
<name>A0A4Y2W8E4_ARAVE</name>
<dbReference type="Gene3D" id="3.40.50.720">
    <property type="entry name" value="NAD(P)-binding Rossmann-like Domain"/>
    <property type="match status" value="1"/>
</dbReference>
<keyword evidence="3" id="KW-1185">Reference proteome</keyword>